<dbReference type="Pfam" id="PF07687">
    <property type="entry name" value="M20_dimer"/>
    <property type="match status" value="1"/>
</dbReference>
<keyword evidence="6" id="KW-1185">Reference proteome</keyword>
<evidence type="ECO:0000256" key="1">
    <source>
        <dbReference type="ARBA" id="ARBA00022723"/>
    </source>
</evidence>
<dbReference type="GO" id="GO:0016787">
    <property type="term" value="F:hydrolase activity"/>
    <property type="evidence" value="ECO:0007669"/>
    <property type="project" value="UniProtKB-KW"/>
</dbReference>
<dbReference type="AlphaFoldDB" id="A0A1H6K3B1"/>
<dbReference type="InterPro" id="IPR050072">
    <property type="entry name" value="Peptidase_M20A"/>
</dbReference>
<dbReference type="Proteomes" id="UP000199215">
    <property type="component" value="Unassembled WGS sequence"/>
</dbReference>
<dbReference type="Gene3D" id="3.40.630.10">
    <property type="entry name" value="Zn peptidases"/>
    <property type="match status" value="1"/>
</dbReference>
<dbReference type="PANTHER" id="PTHR43808">
    <property type="entry name" value="ACETYLORNITHINE DEACETYLASE"/>
    <property type="match status" value="1"/>
</dbReference>
<evidence type="ECO:0000313" key="5">
    <source>
        <dbReference type="EMBL" id="SEH65889.1"/>
    </source>
</evidence>
<evidence type="ECO:0000313" key="6">
    <source>
        <dbReference type="Proteomes" id="UP000199215"/>
    </source>
</evidence>
<proteinExistence type="predicted"/>
<evidence type="ECO:0000259" key="4">
    <source>
        <dbReference type="Pfam" id="PF07687"/>
    </source>
</evidence>
<protein>
    <submittedName>
        <fullName evidence="5">Succinyl-diaminopimelate desuccinylase</fullName>
    </submittedName>
</protein>
<gene>
    <name evidence="5" type="ORF">SAMN05192561_1237</name>
</gene>
<keyword evidence="1" id="KW-0479">Metal-binding</keyword>
<name>A0A1H6K3B1_9EURY</name>
<dbReference type="STRING" id="1267564.SAMN05192561_1237"/>
<dbReference type="SUPFAM" id="SSF55031">
    <property type="entry name" value="Bacterial exopeptidase dimerisation domain"/>
    <property type="match status" value="1"/>
</dbReference>
<reference evidence="5 6" key="1">
    <citation type="submission" date="2016-10" db="EMBL/GenBank/DDBJ databases">
        <authorList>
            <person name="de Groot N.N."/>
        </authorList>
    </citation>
    <scope>NUCLEOTIDE SEQUENCE [LARGE SCALE GENOMIC DNA]</scope>
    <source>
        <strain evidence="5 6">IBRC-M10418</strain>
    </source>
</reference>
<organism evidence="5 6">
    <name type="scientific">Halopenitus malekzadehii</name>
    <dbReference type="NCBI Taxonomy" id="1267564"/>
    <lineage>
        <taxon>Archaea</taxon>
        <taxon>Methanobacteriati</taxon>
        <taxon>Methanobacteriota</taxon>
        <taxon>Stenosarchaea group</taxon>
        <taxon>Halobacteria</taxon>
        <taxon>Halobacteriales</taxon>
        <taxon>Haloferacaceae</taxon>
        <taxon>Halopenitus</taxon>
    </lineage>
</organism>
<keyword evidence="2" id="KW-0378">Hydrolase</keyword>
<dbReference type="InterPro" id="IPR011650">
    <property type="entry name" value="Peptidase_M20_dimer"/>
</dbReference>
<feature type="region of interest" description="Disordered" evidence="3">
    <location>
        <begin position="1"/>
        <end position="39"/>
    </location>
</feature>
<dbReference type="Gene3D" id="3.30.70.360">
    <property type="match status" value="1"/>
</dbReference>
<accession>A0A1H6K3B1</accession>
<dbReference type="RefSeq" id="WP_245710255.1">
    <property type="nucleotide sequence ID" value="NZ_FNWU01000023.1"/>
</dbReference>
<dbReference type="EMBL" id="FNWU01000023">
    <property type="protein sequence ID" value="SEH65889.1"/>
    <property type="molecule type" value="Genomic_DNA"/>
</dbReference>
<dbReference type="SUPFAM" id="SSF53187">
    <property type="entry name" value="Zn-dependent exopeptidases"/>
    <property type="match status" value="1"/>
</dbReference>
<evidence type="ECO:0000256" key="3">
    <source>
        <dbReference type="SAM" id="MobiDB-lite"/>
    </source>
</evidence>
<sequence length="241" mass="25946">MAVSARRAVSTSLASGPIVSRDGANETKPCRGTTPWVGLTPTTPQHAAYPDQGTNPIPTILPVLEALKDYDARVRERDHPLCGREYASMTGLDAGTKENVIPEQATVTIDRRFSPSRSIEDVSGEIDEVLSDVADRYGLDIDWERTQLYESAETDVDNPTARVLRSHGAAAVDVSTEPAGAPWSCDFRNLVNEGGMTNSVVWGPGDVSQAGTFDEHVDLESATVGLNVLGRAVDDLLEREP</sequence>
<feature type="domain" description="Peptidase M20 dimerisation" evidence="4">
    <location>
        <begin position="44"/>
        <end position="136"/>
    </location>
</feature>
<dbReference type="InterPro" id="IPR036264">
    <property type="entry name" value="Bact_exopeptidase_dim_dom"/>
</dbReference>
<evidence type="ECO:0000256" key="2">
    <source>
        <dbReference type="ARBA" id="ARBA00022801"/>
    </source>
</evidence>